<protein>
    <submittedName>
        <fullName evidence="1">Uncharacterized protein</fullName>
    </submittedName>
</protein>
<name>A0A670XQB7_PSETE</name>
<reference evidence="1" key="1">
    <citation type="submission" date="2025-08" db="UniProtKB">
        <authorList>
            <consortium name="Ensembl"/>
        </authorList>
    </citation>
    <scope>IDENTIFICATION</scope>
</reference>
<dbReference type="Ensembl" id="ENSPTXT00000001527.1">
    <property type="protein sequence ID" value="ENSPTXP00000001486.1"/>
    <property type="gene ID" value="ENSPTXG00000001216.1"/>
</dbReference>
<accession>A0A670XQB7</accession>
<dbReference type="Proteomes" id="UP000472273">
    <property type="component" value="Unplaced"/>
</dbReference>
<reference evidence="1" key="2">
    <citation type="submission" date="2025-09" db="UniProtKB">
        <authorList>
            <consortium name="Ensembl"/>
        </authorList>
    </citation>
    <scope>IDENTIFICATION</scope>
</reference>
<keyword evidence="2" id="KW-1185">Reference proteome</keyword>
<evidence type="ECO:0000313" key="1">
    <source>
        <dbReference type="Ensembl" id="ENSPTXP00000001486.1"/>
    </source>
</evidence>
<dbReference type="AlphaFoldDB" id="A0A670XQB7"/>
<proteinExistence type="predicted"/>
<organism evidence="1 2">
    <name type="scientific">Pseudonaja textilis</name>
    <name type="common">Eastern brown snake</name>
    <dbReference type="NCBI Taxonomy" id="8673"/>
    <lineage>
        <taxon>Eukaryota</taxon>
        <taxon>Metazoa</taxon>
        <taxon>Chordata</taxon>
        <taxon>Craniata</taxon>
        <taxon>Vertebrata</taxon>
        <taxon>Euteleostomi</taxon>
        <taxon>Lepidosauria</taxon>
        <taxon>Squamata</taxon>
        <taxon>Bifurcata</taxon>
        <taxon>Unidentata</taxon>
        <taxon>Episquamata</taxon>
        <taxon>Toxicofera</taxon>
        <taxon>Serpentes</taxon>
        <taxon>Colubroidea</taxon>
        <taxon>Elapidae</taxon>
        <taxon>Hydrophiinae</taxon>
        <taxon>Pseudonaja</taxon>
    </lineage>
</organism>
<evidence type="ECO:0000313" key="2">
    <source>
        <dbReference type="Proteomes" id="UP000472273"/>
    </source>
</evidence>
<sequence length="123" mass="13894">MIRNSSQYVNVLTDFTASAIPFCCLSYVTKPNRNASKQAGSKYSRHQYGSTIIGQVIMNMICSNMRSIKDIPECHYLLPQLFWKLVEILSQEQVTLILGTELIEQGPSNLASLRLMDFNSQNS</sequence>